<comment type="caution">
    <text evidence="2">The sequence shown here is derived from an EMBL/GenBank/DDBJ whole genome shotgun (WGS) entry which is preliminary data.</text>
</comment>
<dbReference type="CDD" id="cd03794">
    <property type="entry name" value="GT4_WbuB-like"/>
    <property type="match status" value="1"/>
</dbReference>
<dbReference type="eggNOG" id="COG0438">
    <property type="taxonomic scope" value="Bacteria"/>
</dbReference>
<dbReference type="InterPro" id="IPR028098">
    <property type="entry name" value="Glyco_trans_4-like_N"/>
</dbReference>
<feature type="domain" description="Glycosyltransferase subfamily 4-like N-terminal" evidence="1">
    <location>
        <begin position="110"/>
        <end position="236"/>
    </location>
</feature>
<keyword evidence="2" id="KW-0808">Transferase</keyword>
<evidence type="ECO:0000313" key="3">
    <source>
        <dbReference type="Proteomes" id="UP000012024"/>
    </source>
</evidence>
<organism evidence="2 3">
    <name type="scientific">Xanthomarina gelatinilytica</name>
    <dbReference type="NCBI Taxonomy" id="1137281"/>
    <lineage>
        <taxon>Bacteria</taxon>
        <taxon>Pseudomonadati</taxon>
        <taxon>Bacteroidota</taxon>
        <taxon>Flavobacteriia</taxon>
        <taxon>Flavobacteriales</taxon>
        <taxon>Flavobacteriaceae</taxon>
        <taxon>Xanthomarina</taxon>
    </lineage>
</organism>
<protein>
    <submittedName>
        <fullName evidence="2">TPR/glycosyl transferase domain protein</fullName>
    </submittedName>
</protein>
<dbReference type="Gene3D" id="3.40.50.2000">
    <property type="entry name" value="Glycogen Phosphorylase B"/>
    <property type="match status" value="2"/>
</dbReference>
<dbReference type="GO" id="GO:0016757">
    <property type="term" value="F:glycosyltransferase activity"/>
    <property type="evidence" value="ECO:0007669"/>
    <property type="project" value="UniProtKB-ARBA"/>
</dbReference>
<dbReference type="GeneID" id="98642301"/>
<evidence type="ECO:0000259" key="1">
    <source>
        <dbReference type="Pfam" id="PF13439"/>
    </source>
</evidence>
<dbReference type="Pfam" id="PF13692">
    <property type="entry name" value="Glyco_trans_1_4"/>
    <property type="match status" value="1"/>
</dbReference>
<dbReference type="Proteomes" id="UP000012024">
    <property type="component" value="Unassembled WGS sequence"/>
</dbReference>
<dbReference type="PATRIC" id="fig|1137281.3.peg.2476"/>
<dbReference type="SUPFAM" id="SSF53756">
    <property type="entry name" value="UDP-Glycosyltransferase/glycogen phosphorylase"/>
    <property type="match status" value="1"/>
</dbReference>
<accession>M7N6Q0</accession>
<name>M7N6Q0_9FLAO</name>
<keyword evidence="3" id="KW-1185">Reference proteome</keyword>
<dbReference type="OrthoDB" id="9794575at2"/>
<dbReference type="EMBL" id="ANLA01000020">
    <property type="protein sequence ID" value="EMQ94108.1"/>
    <property type="molecule type" value="Genomic_DNA"/>
</dbReference>
<dbReference type="Pfam" id="PF13439">
    <property type="entry name" value="Glyco_transf_4"/>
    <property type="match status" value="1"/>
</dbReference>
<sequence length="429" mass="48937">MTKTKVLIIAYYWPPAGGPGVQRWLKFVKYLPEFGIEPIVYVPSNPSYPIIDETLLSEVSEGITVLKQPIKEPYKFAGFLSKSKTKTISKGIIPKEKRQSPIEKLMLFIRGNFFIPDARKKWVRPSVQYLDTYIDDYHIQTVITSGPPHSLHLIGMELQKRAGVKWIADFRDPWTTIGYHKQLKLTKFAKQKHKALEKKVLQSANQIIVTSSVTKKEFEQVTSKPIAVITNGYDTHTVSNPSLDTFFSLAHIGSLLAKRNPKVLWQVLKELVDENKDFAKDLQLHFVGSVSEDVLASIDSFGLSNYVYNHSYVTHNKAIEFQKKSQILLLIEVDSEETKCIIPGKLFEYMISNRPILALGPEASDIETLIKETNTGVYFNYHDHEALKKTLIKYYGAFQEGTLQAHAIGLQKYSRKNLTESLSKLILWE</sequence>
<reference evidence="2 3" key="1">
    <citation type="submission" date="2012-12" db="EMBL/GenBank/DDBJ databases">
        <title>Genome assembly of Formosa sp. AK20.</title>
        <authorList>
            <person name="Kumar R."/>
            <person name="Khatri I."/>
            <person name="Vaidya B."/>
            <person name="Subramanian S."/>
            <person name="Pinnaka A."/>
        </authorList>
    </citation>
    <scope>NUCLEOTIDE SEQUENCE [LARGE SCALE GENOMIC DNA]</scope>
    <source>
        <strain evidence="2 3">AK20</strain>
    </source>
</reference>
<dbReference type="AlphaFoldDB" id="M7N6Q0"/>
<evidence type="ECO:0000313" key="2">
    <source>
        <dbReference type="EMBL" id="EMQ94108.1"/>
    </source>
</evidence>
<proteinExistence type="predicted"/>
<gene>
    <name evidence="2" type="ORF">D778_01120</name>
</gene>
<dbReference type="RefSeq" id="WP_007651158.1">
    <property type="nucleotide sequence ID" value="NZ_ANLA01000020.1"/>
</dbReference>